<accession>A0A136J9Q5</accession>
<feature type="compositionally biased region" description="Low complexity" evidence="1">
    <location>
        <begin position="16"/>
        <end position="26"/>
    </location>
</feature>
<dbReference type="InParanoid" id="A0A136J9Q5"/>
<dbReference type="Proteomes" id="UP000070501">
    <property type="component" value="Unassembled WGS sequence"/>
</dbReference>
<keyword evidence="3" id="KW-1185">Reference proteome</keyword>
<reference evidence="3" key="1">
    <citation type="submission" date="2016-02" db="EMBL/GenBank/DDBJ databases">
        <title>Draft genome sequence of Microdochium bolleyi, a fungal endophyte of beachgrass.</title>
        <authorList>
            <consortium name="DOE Joint Genome Institute"/>
            <person name="David A.S."/>
            <person name="May G."/>
            <person name="Haridas S."/>
            <person name="Lim J."/>
            <person name="Wang M."/>
            <person name="Labutti K."/>
            <person name="Lipzen A."/>
            <person name="Barry K."/>
            <person name="Grigoriev I.V."/>
        </authorList>
    </citation>
    <scope>NUCLEOTIDE SEQUENCE [LARGE SCALE GENOMIC DNA]</scope>
    <source>
        <strain evidence="3">J235TASD1</strain>
    </source>
</reference>
<gene>
    <name evidence="2" type="ORF">Micbo1qcDRAFT_231439</name>
</gene>
<evidence type="ECO:0000313" key="3">
    <source>
        <dbReference type="Proteomes" id="UP000070501"/>
    </source>
</evidence>
<feature type="region of interest" description="Disordered" evidence="1">
    <location>
        <begin position="1"/>
        <end position="27"/>
    </location>
</feature>
<name>A0A136J9Q5_9PEZI</name>
<organism evidence="2 3">
    <name type="scientific">Microdochium bolleyi</name>
    <dbReference type="NCBI Taxonomy" id="196109"/>
    <lineage>
        <taxon>Eukaryota</taxon>
        <taxon>Fungi</taxon>
        <taxon>Dikarya</taxon>
        <taxon>Ascomycota</taxon>
        <taxon>Pezizomycotina</taxon>
        <taxon>Sordariomycetes</taxon>
        <taxon>Xylariomycetidae</taxon>
        <taxon>Xylariales</taxon>
        <taxon>Microdochiaceae</taxon>
        <taxon>Microdochium</taxon>
    </lineage>
</organism>
<feature type="compositionally biased region" description="Basic residues" evidence="1">
    <location>
        <begin position="1"/>
        <end position="15"/>
    </location>
</feature>
<dbReference type="EMBL" id="KQ964247">
    <property type="protein sequence ID" value="KXJ93788.1"/>
    <property type="molecule type" value="Genomic_DNA"/>
</dbReference>
<dbReference type="OrthoDB" id="4932428at2759"/>
<evidence type="ECO:0000256" key="1">
    <source>
        <dbReference type="SAM" id="MobiDB-lite"/>
    </source>
</evidence>
<protein>
    <submittedName>
        <fullName evidence="2">Uncharacterized protein</fullName>
    </submittedName>
</protein>
<evidence type="ECO:0000313" key="2">
    <source>
        <dbReference type="EMBL" id="KXJ93788.1"/>
    </source>
</evidence>
<dbReference type="AlphaFoldDB" id="A0A136J9Q5"/>
<proteinExistence type="predicted"/>
<sequence length="185" mass="20848">MPSSRHHSSHSKSSSKKSGSSSSKNSIQGLIRSLETRRVNTLTELCRIERVAAECEDEQDAVAFQQPMTNAWAHYVTSNQLLSELRGLTPNYPINNDVVNDALTLVRSDPDSNRSWNLAWLCLCKIRDAGLIPAYAQSDSWRPDMWGGRSPSHEEADQLSACFVYEWAQAVDSMLQHWIIPPTWC</sequence>